<dbReference type="GO" id="GO:0009581">
    <property type="term" value="P:detection of external stimulus"/>
    <property type="evidence" value="ECO:0007669"/>
    <property type="project" value="UniProtKB-ARBA"/>
</dbReference>
<dbReference type="PANTHER" id="PTHR11920">
    <property type="entry name" value="GUANYLYL CYCLASE"/>
    <property type="match status" value="1"/>
</dbReference>
<keyword evidence="15" id="KW-0325">Glycoprotein</keyword>
<dbReference type="Proteomes" id="UP001152747">
    <property type="component" value="Unassembled WGS sequence"/>
</dbReference>
<dbReference type="InterPro" id="IPR011009">
    <property type="entry name" value="Kinase-like_dom_sf"/>
</dbReference>
<dbReference type="GO" id="GO:0004672">
    <property type="term" value="F:protein kinase activity"/>
    <property type="evidence" value="ECO:0007669"/>
    <property type="project" value="InterPro"/>
</dbReference>
<gene>
    <name evidence="23" type="ORF">CAMP_LOCUS12014</name>
</gene>
<keyword evidence="8" id="KW-0547">Nucleotide-binding</keyword>
<keyword evidence="24" id="KW-1185">Reference proteome</keyword>
<evidence type="ECO:0000259" key="22">
    <source>
        <dbReference type="PROSITE" id="PS50125"/>
    </source>
</evidence>
<comment type="catalytic activity">
    <reaction evidence="1">
        <text>GTP = 3',5'-cyclic GMP + diphosphate</text>
        <dbReference type="Rhea" id="RHEA:13665"/>
        <dbReference type="ChEBI" id="CHEBI:33019"/>
        <dbReference type="ChEBI" id="CHEBI:37565"/>
        <dbReference type="ChEBI" id="CHEBI:57746"/>
        <dbReference type="EC" id="4.6.1.2"/>
    </reaction>
</comment>
<dbReference type="CDD" id="cd07302">
    <property type="entry name" value="CHD"/>
    <property type="match status" value="1"/>
</dbReference>
<name>A0A9P1ISJ0_9PELO</name>
<protein>
    <recommendedName>
        <fullName evidence="3">guanylate cyclase</fullName>
        <ecNumber evidence="3">4.6.1.2</ecNumber>
    </recommendedName>
</protein>
<comment type="subcellular location">
    <subcellularLocation>
        <location evidence="2">Cell membrane</location>
        <topology evidence="2">Single-pass type I membrane protein</topology>
    </subcellularLocation>
</comment>
<dbReference type="Pfam" id="PF00211">
    <property type="entry name" value="Guanylate_cyc"/>
    <property type="match status" value="1"/>
</dbReference>
<feature type="domain" description="Protein kinase" evidence="21">
    <location>
        <begin position="561"/>
        <end position="851"/>
    </location>
</feature>
<dbReference type="GO" id="GO:0007168">
    <property type="term" value="P:receptor guanylyl cyclase signaling pathway"/>
    <property type="evidence" value="ECO:0007669"/>
    <property type="project" value="TreeGrafter"/>
</dbReference>
<evidence type="ECO:0000256" key="2">
    <source>
        <dbReference type="ARBA" id="ARBA00004251"/>
    </source>
</evidence>
<dbReference type="InterPro" id="IPR001828">
    <property type="entry name" value="ANF_lig-bd_rcpt"/>
</dbReference>
<dbReference type="Pfam" id="PF07714">
    <property type="entry name" value="PK_Tyr_Ser-Thr"/>
    <property type="match status" value="1"/>
</dbReference>
<dbReference type="InterPro" id="IPR000719">
    <property type="entry name" value="Prot_kinase_dom"/>
</dbReference>
<keyword evidence="7 20" id="KW-0732">Signal</keyword>
<dbReference type="GO" id="GO:0005525">
    <property type="term" value="F:GTP binding"/>
    <property type="evidence" value="ECO:0007669"/>
    <property type="project" value="UniProtKB-KW"/>
</dbReference>
<evidence type="ECO:0000256" key="8">
    <source>
        <dbReference type="ARBA" id="ARBA00022741"/>
    </source>
</evidence>
<dbReference type="GO" id="GO:0009266">
    <property type="term" value="P:response to temperature stimulus"/>
    <property type="evidence" value="ECO:0007669"/>
    <property type="project" value="UniProtKB-ARBA"/>
</dbReference>
<keyword evidence="4" id="KW-1003">Cell membrane</keyword>
<dbReference type="GO" id="GO:0004383">
    <property type="term" value="F:guanylate cyclase activity"/>
    <property type="evidence" value="ECO:0007669"/>
    <property type="project" value="UniProtKB-EC"/>
</dbReference>
<dbReference type="GO" id="GO:0005524">
    <property type="term" value="F:ATP binding"/>
    <property type="evidence" value="ECO:0007669"/>
    <property type="project" value="UniProtKB-KW"/>
</dbReference>
<keyword evidence="9" id="KW-0067">ATP-binding</keyword>
<evidence type="ECO:0000256" key="19">
    <source>
        <dbReference type="SAM" id="Phobius"/>
    </source>
</evidence>
<dbReference type="PANTHER" id="PTHR11920:SF498">
    <property type="entry name" value="RECEPTOR-TYPE GUANYLATE CYCLASE GCY-8"/>
    <property type="match status" value="1"/>
</dbReference>
<keyword evidence="6" id="KW-0479">Metal-binding</keyword>
<evidence type="ECO:0000256" key="11">
    <source>
        <dbReference type="ARBA" id="ARBA00022989"/>
    </source>
</evidence>
<evidence type="ECO:0000256" key="6">
    <source>
        <dbReference type="ARBA" id="ARBA00022723"/>
    </source>
</evidence>
<keyword evidence="18" id="KW-0175">Coiled coil</keyword>
<dbReference type="GO" id="GO:0035556">
    <property type="term" value="P:intracellular signal transduction"/>
    <property type="evidence" value="ECO:0007669"/>
    <property type="project" value="InterPro"/>
</dbReference>
<dbReference type="SUPFAM" id="SSF53822">
    <property type="entry name" value="Periplasmic binding protein-like I"/>
    <property type="match status" value="1"/>
</dbReference>
<reference evidence="23" key="1">
    <citation type="submission" date="2022-11" db="EMBL/GenBank/DDBJ databases">
        <authorList>
            <person name="Kikuchi T."/>
        </authorList>
    </citation>
    <scope>NUCLEOTIDE SEQUENCE</scope>
    <source>
        <strain evidence="23">PS1010</strain>
    </source>
</reference>
<evidence type="ECO:0000313" key="23">
    <source>
        <dbReference type="EMBL" id="CAI5449377.1"/>
    </source>
</evidence>
<dbReference type="InterPro" id="IPR001245">
    <property type="entry name" value="Ser-Thr/Tyr_kinase_cat_dom"/>
</dbReference>
<evidence type="ECO:0000313" key="24">
    <source>
        <dbReference type="Proteomes" id="UP001152747"/>
    </source>
</evidence>
<evidence type="ECO:0000256" key="15">
    <source>
        <dbReference type="ARBA" id="ARBA00023180"/>
    </source>
</evidence>
<feature type="chain" id="PRO_5040492944" description="guanylate cyclase" evidence="20">
    <location>
        <begin position="17"/>
        <end position="1146"/>
    </location>
</feature>
<dbReference type="GO" id="GO:0004016">
    <property type="term" value="F:adenylate cyclase activity"/>
    <property type="evidence" value="ECO:0007669"/>
    <property type="project" value="TreeGrafter"/>
</dbReference>
<dbReference type="FunFam" id="3.30.70.1230:FF:000035">
    <property type="entry name" value="Guanylate cyclase"/>
    <property type="match status" value="1"/>
</dbReference>
<evidence type="ECO:0000256" key="9">
    <source>
        <dbReference type="ARBA" id="ARBA00022840"/>
    </source>
</evidence>
<feature type="signal peptide" evidence="20">
    <location>
        <begin position="1"/>
        <end position="16"/>
    </location>
</feature>
<evidence type="ECO:0000256" key="5">
    <source>
        <dbReference type="ARBA" id="ARBA00022692"/>
    </source>
</evidence>
<dbReference type="InterPro" id="IPR050401">
    <property type="entry name" value="Cyclic_nucleotide_synthase"/>
</dbReference>
<dbReference type="EC" id="4.6.1.2" evidence="3"/>
<dbReference type="AlphaFoldDB" id="A0A9P1ISJ0"/>
<evidence type="ECO:0000256" key="1">
    <source>
        <dbReference type="ARBA" id="ARBA00001436"/>
    </source>
</evidence>
<evidence type="ECO:0000256" key="14">
    <source>
        <dbReference type="ARBA" id="ARBA00023170"/>
    </source>
</evidence>
<evidence type="ECO:0000256" key="17">
    <source>
        <dbReference type="ARBA" id="ARBA00023293"/>
    </source>
</evidence>
<keyword evidence="14" id="KW-0675">Receptor</keyword>
<dbReference type="InterPro" id="IPR029787">
    <property type="entry name" value="Nucleotide_cyclase"/>
</dbReference>
<dbReference type="Gene3D" id="1.10.510.10">
    <property type="entry name" value="Transferase(Phosphotransferase) domain 1"/>
    <property type="match status" value="1"/>
</dbReference>
<dbReference type="EMBL" id="CANHGI010000004">
    <property type="protein sequence ID" value="CAI5449377.1"/>
    <property type="molecule type" value="Genomic_DNA"/>
</dbReference>
<accession>A0A9P1ISJ0</accession>
<dbReference type="PROSITE" id="PS50011">
    <property type="entry name" value="PROTEIN_KINASE_DOM"/>
    <property type="match status" value="1"/>
</dbReference>
<dbReference type="Gene3D" id="3.30.70.1230">
    <property type="entry name" value="Nucleotide cyclase"/>
    <property type="match status" value="1"/>
</dbReference>
<dbReference type="OrthoDB" id="4062651at2759"/>
<evidence type="ECO:0000256" key="3">
    <source>
        <dbReference type="ARBA" id="ARBA00012202"/>
    </source>
</evidence>
<dbReference type="Gene3D" id="3.40.50.2300">
    <property type="match status" value="2"/>
</dbReference>
<evidence type="ECO:0000256" key="7">
    <source>
        <dbReference type="ARBA" id="ARBA00022729"/>
    </source>
</evidence>
<evidence type="ECO:0000256" key="12">
    <source>
        <dbReference type="ARBA" id="ARBA00023134"/>
    </source>
</evidence>
<feature type="transmembrane region" description="Helical" evidence="19">
    <location>
        <begin position="499"/>
        <end position="522"/>
    </location>
</feature>
<comment type="caution">
    <text evidence="23">The sequence shown here is derived from an EMBL/GenBank/DDBJ whole genome shotgun (WGS) entry which is preliminary data.</text>
</comment>
<evidence type="ECO:0000259" key="21">
    <source>
        <dbReference type="PROSITE" id="PS50011"/>
    </source>
</evidence>
<dbReference type="SUPFAM" id="SSF56112">
    <property type="entry name" value="Protein kinase-like (PK-like)"/>
    <property type="match status" value="1"/>
</dbReference>
<dbReference type="GO" id="GO:0001653">
    <property type="term" value="F:peptide receptor activity"/>
    <property type="evidence" value="ECO:0007669"/>
    <property type="project" value="TreeGrafter"/>
</dbReference>
<dbReference type="SMART" id="SM00044">
    <property type="entry name" value="CYCc"/>
    <property type="match status" value="1"/>
</dbReference>
<feature type="coiled-coil region" evidence="18">
    <location>
        <begin position="858"/>
        <end position="889"/>
    </location>
</feature>
<keyword evidence="13 19" id="KW-0472">Membrane</keyword>
<evidence type="ECO:0000256" key="20">
    <source>
        <dbReference type="SAM" id="SignalP"/>
    </source>
</evidence>
<dbReference type="GO" id="GO:0042330">
    <property type="term" value="P:taxis"/>
    <property type="evidence" value="ECO:0007669"/>
    <property type="project" value="UniProtKB-ARBA"/>
</dbReference>
<dbReference type="Pfam" id="PF01094">
    <property type="entry name" value="ANF_receptor"/>
    <property type="match status" value="1"/>
</dbReference>
<keyword evidence="16" id="KW-0456">Lyase</keyword>
<evidence type="ECO:0000256" key="13">
    <source>
        <dbReference type="ARBA" id="ARBA00023136"/>
    </source>
</evidence>
<keyword evidence="12" id="KW-0342">GTP-binding</keyword>
<keyword evidence="10" id="KW-0460">Magnesium</keyword>
<dbReference type="PROSITE" id="PS50125">
    <property type="entry name" value="GUANYLATE_CYCLASE_2"/>
    <property type="match status" value="1"/>
</dbReference>
<dbReference type="InterPro" id="IPR028082">
    <property type="entry name" value="Peripla_BP_I"/>
</dbReference>
<dbReference type="SUPFAM" id="SSF55073">
    <property type="entry name" value="Nucleotide cyclase"/>
    <property type="match status" value="1"/>
</dbReference>
<dbReference type="FunFam" id="3.40.50.2300:FF:000272">
    <property type="entry name" value="Guanylate cyclase"/>
    <property type="match status" value="1"/>
</dbReference>
<evidence type="ECO:0000256" key="4">
    <source>
        <dbReference type="ARBA" id="ARBA00022475"/>
    </source>
</evidence>
<proteinExistence type="predicted"/>
<evidence type="ECO:0000256" key="16">
    <source>
        <dbReference type="ARBA" id="ARBA00023239"/>
    </source>
</evidence>
<organism evidence="23 24">
    <name type="scientific">Caenorhabditis angaria</name>
    <dbReference type="NCBI Taxonomy" id="860376"/>
    <lineage>
        <taxon>Eukaryota</taxon>
        <taxon>Metazoa</taxon>
        <taxon>Ecdysozoa</taxon>
        <taxon>Nematoda</taxon>
        <taxon>Chromadorea</taxon>
        <taxon>Rhabditida</taxon>
        <taxon>Rhabditina</taxon>
        <taxon>Rhabditomorpha</taxon>
        <taxon>Rhabditoidea</taxon>
        <taxon>Rhabditidae</taxon>
        <taxon>Peloderinae</taxon>
        <taxon>Caenorhabditis</taxon>
    </lineage>
</organism>
<dbReference type="CDD" id="cd06352">
    <property type="entry name" value="PBP1_NPR_GC-like"/>
    <property type="match status" value="1"/>
</dbReference>
<keyword evidence="11 19" id="KW-1133">Transmembrane helix</keyword>
<dbReference type="InterPro" id="IPR001054">
    <property type="entry name" value="A/G_cyclase"/>
</dbReference>
<evidence type="ECO:0000256" key="18">
    <source>
        <dbReference type="SAM" id="Coils"/>
    </source>
</evidence>
<dbReference type="GO" id="GO:0005886">
    <property type="term" value="C:plasma membrane"/>
    <property type="evidence" value="ECO:0007669"/>
    <property type="project" value="UniProtKB-SubCell"/>
</dbReference>
<evidence type="ECO:0000256" key="10">
    <source>
        <dbReference type="ARBA" id="ARBA00022842"/>
    </source>
</evidence>
<dbReference type="GO" id="GO:0009582">
    <property type="term" value="P:detection of abiotic stimulus"/>
    <property type="evidence" value="ECO:0007669"/>
    <property type="project" value="UniProtKB-ARBA"/>
</dbReference>
<sequence>MYWILFHFLLPLTVWCQEAERILANNGTDEENHFTSKTTPNTNPLLLSNSTDGLYDSRGKLRVKLGHIGAFGALRNDVKILEVSHKSLRDEGILDDDFDIDIISQNGCGESYEGVAVAADMYHLQKVKIFIGPYCNAEMDAVARMAAFWNIPIIGYMAASNALADKNAYPTLARISMRTTNSIAEATCAMLRHYGWHKVAIVTNTGTTAYDRVVSFEEVFHSRGITVIKKIMFDEFADQKAMVASGLLNDLRNTARVIVCLFSNTRESSREFLSAANSQGMSVNEFAYIFPWLQDGGKDIAPWTGTDGSMMQKVKDQYANAIIIDDVNSFDNTIIGPFLERIKDVGLTEADVDIANIYGYLYLFDALKLYALAGRKVLNETGKPENLMNGKLMWQNMRKIKFVGMVGASGIASGIVTMDDRAERAPLYRGFFVSPNSDQVTPMVHMEPTMLDNCDGLANRSGCYEIIVTDIMRDFWPSIDRKMPKDEPDCGFRNEKCDYTLIIIGAALVLVFIIAAISAFFVQKLLEKKALDKLPFRIYRDDLQFIDEEQLKSMLSLGSTRTKMSNMNYGARNHAIVGTNTHAIYHKYPQRRPIIFSRADKTLLQLMKTAVHDNINPFLGMVWNEREEMLLIWKFCSRGTLQDVIYNDNIQLDAKFHGAFIRDILAGLEYLHASMIGYHGSLSPWACLIDRNWMVKLTDYGIADPLERWEKQQAISKDALTSDEDKSQATQSTSILYEAPEMLKNRESNRTRRVDQDWLRQTSARRQLGDVYAFGLVMYEIIFRATPFPEGTNLMELVEWLRDGSKTVKPTIAQNKVLNMDLTALIQDCWNTTPEMRPSLRRIKLNVETYLNIKGSLVDQMTRMMEQYANNLEKLVAERTGMLEEANQRADRLLSQLLPAYVANELKLGRSVPPKTFSSSTVLFSDIVGFTDMCKHATPIEVVSVLNGIFDGFDQFIARKDAYKVETIGDAYMVVSGVPEENGHRHINEIASIALDVHKFLSEFIVPHKPDTRVQCRLGFHTGPVAAAVVGLNAPRYCLFGDTVNMSSRMESNSDPGRTQISEAAKNLLQKEYPDYVCEQRGEIPIKGKGLCMTYWLMGTKSEGSGFSGNYMAPSAKSGGTGFTGMLGNAVNDYSLNVRNPTGLQR</sequence>
<dbReference type="GO" id="GO:0046872">
    <property type="term" value="F:metal ion binding"/>
    <property type="evidence" value="ECO:0007669"/>
    <property type="project" value="UniProtKB-KW"/>
</dbReference>
<keyword evidence="5 19" id="KW-0812">Transmembrane</keyword>
<dbReference type="GO" id="GO:0043005">
    <property type="term" value="C:neuron projection"/>
    <property type="evidence" value="ECO:0007669"/>
    <property type="project" value="UniProtKB-ARBA"/>
</dbReference>
<feature type="domain" description="Guanylate cyclase" evidence="22">
    <location>
        <begin position="921"/>
        <end position="1051"/>
    </location>
</feature>
<dbReference type="FunFam" id="1.10.510.10:FF:000941">
    <property type="entry name" value="Guanylate cyclase"/>
    <property type="match status" value="1"/>
</dbReference>
<keyword evidence="17" id="KW-0141">cGMP biosynthesis</keyword>